<accession>A0ACD4DGM4</accession>
<dbReference type="EMBL" id="CP107551">
    <property type="protein sequence ID" value="UYP19114.1"/>
    <property type="molecule type" value="Genomic_DNA"/>
</dbReference>
<proteinExistence type="predicted"/>
<name>A0ACD4DGM4_9NOCA</name>
<dbReference type="Proteomes" id="UP001156484">
    <property type="component" value="Chromosome"/>
</dbReference>
<evidence type="ECO:0000313" key="1">
    <source>
        <dbReference type="EMBL" id="UYP19114.1"/>
    </source>
</evidence>
<keyword evidence="2" id="KW-1185">Reference proteome</keyword>
<reference evidence="1" key="1">
    <citation type="submission" date="2022-10" db="EMBL/GenBank/DDBJ databases">
        <title>Rhodococcus ferula Z13 complete genome.</title>
        <authorList>
            <person name="Long X."/>
            <person name="Zang M."/>
        </authorList>
    </citation>
    <scope>NUCLEOTIDE SEQUENCE</scope>
    <source>
        <strain evidence="1">Z13</strain>
    </source>
</reference>
<gene>
    <name evidence="1" type="ORF">OED52_00495</name>
</gene>
<organism evidence="1 2">
    <name type="scientific">Rhodococcus sacchari</name>
    <dbReference type="NCBI Taxonomy" id="2962047"/>
    <lineage>
        <taxon>Bacteria</taxon>
        <taxon>Bacillati</taxon>
        <taxon>Actinomycetota</taxon>
        <taxon>Actinomycetes</taxon>
        <taxon>Mycobacteriales</taxon>
        <taxon>Nocardiaceae</taxon>
        <taxon>Rhodococcus</taxon>
    </lineage>
</organism>
<sequence length="90" mass="10386">MRRSPGIRSATATIPAYGVIGAGAAEVVWFLDVQLHLDLMWTDLHIHSLLERMSTYSRAVYFQRRGFESSDPVDHVPTLEEQDARHHRRR</sequence>
<evidence type="ECO:0000313" key="2">
    <source>
        <dbReference type="Proteomes" id="UP001156484"/>
    </source>
</evidence>
<protein>
    <submittedName>
        <fullName evidence="1">Uncharacterized protein</fullName>
    </submittedName>
</protein>